<reference evidence="2 3" key="1">
    <citation type="journal article" date="2019" name="Anaerobe">
        <title>Brachyspira catarrhinii sp. nov., an anaerobic intestinal spirochaete isolated from vervet monkeys may have been misidentified as Brachyspira aalborgi in previous studies.</title>
        <authorList>
            <person name="Phillips N.D."/>
            <person name="La T."/>
            <person name="Hampson D.J."/>
        </authorList>
    </citation>
    <scope>NUCLEOTIDE SEQUENCE [LARGE SCALE GENOMIC DNA]</scope>
    <source>
        <strain evidence="2 3">Z12</strain>
    </source>
</reference>
<name>A0ABY2TQ39_9SPIR</name>
<dbReference type="Proteomes" id="UP000310168">
    <property type="component" value="Unassembled WGS sequence"/>
</dbReference>
<feature type="transmembrane region" description="Helical" evidence="1">
    <location>
        <begin position="391"/>
        <end position="413"/>
    </location>
</feature>
<sequence>MEKIIVFFAKKTMLVNIIVMAILFVGAYSYFNLQKESFPSTDLDMMLVAVTYPGATPLDVEQNAVIPIEEQLQGIAGIDEYQTTIIENMAIILVTLDESLPNRQPVKDKIFRQMQNVPDLSSDVDEVTTYDLNPANMSIYTLGVHFKEGMEGDERELFDVSQRLENELVRLDGVSEIRISGRTDPEVHIYANPIKLQQNYISLSDIVNSLSIRNVRATGGDMENGGREQTVVTYGEFTNPQEAENVIIRSTFNGQRVRVKDLATVNMGFEEKDVLMRVNKASGYSLDIVKNENADIIKTIEEVKKYLEENADLVPDNIQITVMGDNSRTINSLLKIVTSNLIQGFIIIFIALIIFLDFKSAIFTSLGMLITMFSCLIYMRATGITFNIMSLAAVITVLGMIVDNSIVVSENIFNFKQSGYKGLEATRLAVSDVVMPMIVSTLTTVAAFFPLLTISGMMGKIINLFPKIVIFTLLISLLQATLLLPNQLQDKEDKYKNYKPKKKKSRFKNPLDFDKDKLFDKMKIP</sequence>
<evidence type="ECO:0000313" key="3">
    <source>
        <dbReference type="Proteomes" id="UP000310168"/>
    </source>
</evidence>
<dbReference type="Gene3D" id="3.30.70.1320">
    <property type="entry name" value="Multidrug efflux transporter AcrB pore domain like"/>
    <property type="match status" value="1"/>
</dbReference>
<organism evidence="2 3">
    <name type="scientific">Brachyspira catarrhinii</name>
    <dbReference type="NCBI Taxonomy" id="2528966"/>
    <lineage>
        <taxon>Bacteria</taxon>
        <taxon>Pseudomonadati</taxon>
        <taxon>Spirochaetota</taxon>
        <taxon>Spirochaetia</taxon>
        <taxon>Brachyspirales</taxon>
        <taxon>Brachyspiraceae</taxon>
        <taxon>Brachyspira</taxon>
    </lineage>
</organism>
<dbReference type="InterPro" id="IPR001036">
    <property type="entry name" value="Acrflvin-R"/>
</dbReference>
<dbReference type="SUPFAM" id="SSF82714">
    <property type="entry name" value="Multidrug efflux transporter AcrB TolC docking domain, DN and DC subdomains"/>
    <property type="match status" value="1"/>
</dbReference>
<dbReference type="SUPFAM" id="SSF82693">
    <property type="entry name" value="Multidrug efflux transporter AcrB pore domain, PN1, PN2, PC1 and PC2 subdomains"/>
    <property type="match status" value="2"/>
</dbReference>
<dbReference type="RefSeq" id="WP_137998510.1">
    <property type="nucleotide sequence ID" value="NZ_SJDU01000186.1"/>
</dbReference>
<accession>A0ABY2TQ39</accession>
<proteinExistence type="predicted"/>
<dbReference type="Pfam" id="PF00873">
    <property type="entry name" value="ACR_tran"/>
    <property type="match status" value="1"/>
</dbReference>
<dbReference type="Gene3D" id="1.20.1640.10">
    <property type="entry name" value="Multidrug efflux transporter AcrB transmembrane domain"/>
    <property type="match status" value="1"/>
</dbReference>
<dbReference type="Gene3D" id="3.30.2090.10">
    <property type="entry name" value="Multidrug efflux transporter AcrB TolC docking domain, DN and DC subdomains"/>
    <property type="match status" value="1"/>
</dbReference>
<keyword evidence="1" id="KW-0812">Transmembrane</keyword>
<feature type="transmembrane region" description="Helical" evidence="1">
    <location>
        <begin position="12"/>
        <end position="31"/>
    </location>
</feature>
<feature type="transmembrane region" description="Helical" evidence="1">
    <location>
        <begin position="464"/>
        <end position="484"/>
    </location>
</feature>
<evidence type="ECO:0000313" key="2">
    <source>
        <dbReference type="EMBL" id="TKZ34810.1"/>
    </source>
</evidence>
<keyword evidence="1" id="KW-0472">Membrane</keyword>
<dbReference type="SUPFAM" id="SSF82866">
    <property type="entry name" value="Multidrug efflux transporter AcrB transmembrane domain"/>
    <property type="match status" value="1"/>
</dbReference>
<dbReference type="PANTHER" id="PTHR32063">
    <property type="match status" value="1"/>
</dbReference>
<dbReference type="PANTHER" id="PTHR32063:SF33">
    <property type="entry name" value="RND SUPERFAMILY EFFLUX PUMP PERMEASE COMPONENT"/>
    <property type="match status" value="1"/>
</dbReference>
<feature type="transmembrane region" description="Helical" evidence="1">
    <location>
        <begin position="361"/>
        <end position="379"/>
    </location>
</feature>
<comment type="caution">
    <text evidence="2">The sequence shown here is derived from an EMBL/GenBank/DDBJ whole genome shotgun (WGS) entry which is preliminary data.</text>
</comment>
<dbReference type="EMBL" id="SJDU01000186">
    <property type="protein sequence ID" value="TKZ34810.1"/>
    <property type="molecule type" value="Genomic_DNA"/>
</dbReference>
<feature type="non-terminal residue" evidence="2">
    <location>
        <position position="525"/>
    </location>
</feature>
<dbReference type="InterPro" id="IPR027463">
    <property type="entry name" value="AcrB_DN_DC_subdom"/>
</dbReference>
<feature type="transmembrane region" description="Helical" evidence="1">
    <location>
        <begin position="333"/>
        <end position="355"/>
    </location>
</feature>
<protein>
    <submittedName>
        <fullName evidence="2">Efflux RND transporter permease subunit</fullName>
    </submittedName>
</protein>
<gene>
    <name evidence="2" type="ORF">EZH24_07555</name>
</gene>
<feature type="transmembrane region" description="Helical" evidence="1">
    <location>
        <begin position="433"/>
        <end position="452"/>
    </location>
</feature>
<dbReference type="PRINTS" id="PR00702">
    <property type="entry name" value="ACRIFLAVINRP"/>
</dbReference>
<keyword evidence="1" id="KW-1133">Transmembrane helix</keyword>
<dbReference type="Gene3D" id="3.30.70.1430">
    <property type="entry name" value="Multidrug efflux transporter AcrB pore domain"/>
    <property type="match status" value="1"/>
</dbReference>
<evidence type="ECO:0000256" key="1">
    <source>
        <dbReference type="SAM" id="Phobius"/>
    </source>
</evidence>
<keyword evidence="3" id="KW-1185">Reference proteome</keyword>